<accession>F4WHD4</accession>
<organism evidence="3">
    <name type="scientific">Acromyrmex echinatior</name>
    <name type="common">Panamanian leafcutter ant</name>
    <name type="synonym">Acromyrmex octospinosus echinatior</name>
    <dbReference type="NCBI Taxonomy" id="103372"/>
    <lineage>
        <taxon>Eukaryota</taxon>
        <taxon>Metazoa</taxon>
        <taxon>Ecdysozoa</taxon>
        <taxon>Arthropoda</taxon>
        <taxon>Hexapoda</taxon>
        <taxon>Insecta</taxon>
        <taxon>Pterygota</taxon>
        <taxon>Neoptera</taxon>
        <taxon>Endopterygota</taxon>
        <taxon>Hymenoptera</taxon>
        <taxon>Apocrita</taxon>
        <taxon>Aculeata</taxon>
        <taxon>Formicoidea</taxon>
        <taxon>Formicidae</taxon>
        <taxon>Myrmicinae</taxon>
        <taxon>Acromyrmex</taxon>
    </lineage>
</organism>
<reference evidence="2" key="1">
    <citation type="submission" date="2011-02" db="EMBL/GenBank/DDBJ databases">
        <title>The genome of the leaf-cutting ant Acromyrmex echinatior suggests key adaptations to social evolution and fungus farming.</title>
        <authorList>
            <person name="Nygaard S."/>
            <person name="Zhang G."/>
        </authorList>
    </citation>
    <scope>NUCLEOTIDE SEQUENCE</scope>
</reference>
<sequence>MGLDFTIVNNEPTTLFKLGYTNESGMRNADSGISMDFMDELTETVEKLSVCIVNLRQKRCPIKNTFSFLKSVGKRNKRMRDYDYKGLPFKGITEEKGGSRNNILETSLFTGMQAPAVKIISRKIFQQVKPFYSQLSSYSMLKIHNATRVYTREHIKFDWDRRGGKTARQVVGVFRIPQEFPESLPQWVITRIRPRLSPLVAPSLTIRTMRPRGGGSTLEFTFGSPRAHERDESNAPGAASVSLSNRFKSRHVPPTSPSPSAPYFQPISRPTRSATIARKRSRLGSIIFVASRASRETRYSEEGYRVQIVVRVRWHESQDHSPKTNPVYNVKPERFRRSLIKYGALPRARVLPHEFKACPERTFLLEQYQKRQIPRLILKNNLLLRF</sequence>
<evidence type="ECO:0000256" key="1">
    <source>
        <dbReference type="SAM" id="MobiDB-lite"/>
    </source>
</evidence>
<gene>
    <name evidence="2" type="ORF">G5I_05094</name>
</gene>
<evidence type="ECO:0000313" key="3">
    <source>
        <dbReference type="Proteomes" id="UP000007755"/>
    </source>
</evidence>
<evidence type="ECO:0000313" key="2">
    <source>
        <dbReference type="EMBL" id="EGI66411.1"/>
    </source>
</evidence>
<dbReference type="AlphaFoldDB" id="F4WHD4"/>
<dbReference type="EMBL" id="GL888158">
    <property type="protein sequence ID" value="EGI66411.1"/>
    <property type="molecule type" value="Genomic_DNA"/>
</dbReference>
<feature type="region of interest" description="Disordered" evidence="1">
    <location>
        <begin position="210"/>
        <end position="270"/>
    </location>
</feature>
<proteinExistence type="predicted"/>
<protein>
    <submittedName>
        <fullName evidence="2">Uncharacterized protein</fullName>
    </submittedName>
</protein>
<dbReference type="Proteomes" id="UP000007755">
    <property type="component" value="Unassembled WGS sequence"/>
</dbReference>
<keyword evidence="3" id="KW-1185">Reference proteome</keyword>
<name>F4WHD4_ACREC</name>
<dbReference type="InParanoid" id="F4WHD4"/>